<proteinExistence type="predicted"/>
<dbReference type="Proteomes" id="UP000075886">
    <property type="component" value="Unassembled WGS sequence"/>
</dbReference>
<keyword evidence="2" id="KW-1185">Reference proteome</keyword>
<name>A0A182QYA0_9DIPT</name>
<accession>A0A182QYA0</accession>
<evidence type="ECO:0000313" key="2">
    <source>
        <dbReference type="Proteomes" id="UP000075886"/>
    </source>
</evidence>
<reference evidence="1" key="2">
    <citation type="submission" date="2020-05" db="UniProtKB">
        <authorList>
            <consortium name="EnsemblMetazoa"/>
        </authorList>
    </citation>
    <scope>IDENTIFICATION</scope>
    <source>
        <strain evidence="1">FAR1</strain>
    </source>
</reference>
<evidence type="ECO:0000313" key="1">
    <source>
        <dbReference type="EnsemblMetazoa" id="AFAF019300-PA"/>
    </source>
</evidence>
<protein>
    <submittedName>
        <fullName evidence="1">Uncharacterized protein</fullName>
    </submittedName>
</protein>
<dbReference type="VEuPathDB" id="VectorBase:AFAF019300"/>
<sequence length="133" mass="14653">MASETRGEGNNTLELFTELFDKIFPLDVVATSRRSQKGLLQLKLKRSTDGNAVKDCISAMLKDGQKAILVTEMVEMVVTNLDPSATVEEVSEAVSKKLGSSVPPASIKLWRCQDGFQRARFRYAIKQAAKDMG</sequence>
<reference evidence="2" key="1">
    <citation type="submission" date="2014-01" db="EMBL/GenBank/DDBJ databases">
        <title>The Genome Sequence of Anopheles farauti FAR1 (V2).</title>
        <authorList>
            <consortium name="The Broad Institute Genomics Platform"/>
            <person name="Neafsey D.E."/>
            <person name="Besansky N."/>
            <person name="Howell P."/>
            <person name="Walton C."/>
            <person name="Young S.K."/>
            <person name="Zeng Q."/>
            <person name="Gargeya S."/>
            <person name="Fitzgerald M."/>
            <person name="Haas B."/>
            <person name="Abouelleil A."/>
            <person name="Allen A.W."/>
            <person name="Alvarado L."/>
            <person name="Arachchi H.M."/>
            <person name="Berlin A.M."/>
            <person name="Chapman S.B."/>
            <person name="Gainer-Dewar J."/>
            <person name="Goldberg J."/>
            <person name="Griggs A."/>
            <person name="Gujja S."/>
            <person name="Hansen M."/>
            <person name="Howarth C."/>
            <person name="Imamovic A."/>
            <person name="Ireland A."/>
            <person name="Larimer J."/>
            <person name="McCowan C."/>
            <person name="Murphy C."/>
            <person name="Pearson M."/>
            <person name="Poon T.W."/>
            <person name="Priest M."/>
            <person name="Roberts A."/>
            <person name="Saif S."/>
            <person name="Shea T."/>
            <person name="Sisk P."/>
            <person name="Sykes S."/>
            <person name="Wortman J."/>
            <person name="Nusbaum C."/>
            <person name="Birren B."/>
        </authorList>
    </citation>
    <scope>NUCLEOTIDE SEQUENCE [LARGE SCALE GENOMIC DNA]</scope>
    <source>
        <strain evidence="2">FAR1</strain>
    </source>
</reference>
<dbReference type="EnsemblMetazoa" id="AFAF019300-RA">
    <property type="protein sequence ID" value="AFAF019300-PA"/>
    <property type="gene ID" value="AFAF019300"/>
</dbReference>
<dbReference type="AlphaFoldDB" id="A0A182QYA0"/>
<organism evidence="1 2">
    <name type="scientific">Anopheles farauti</name>
    <dbReference type="NCBI Taxonomy" id="69004"/>
    <lineage>
        <taxon>Eukaryota</taxon>
        <taxon>Metazoa</taxon>
        <taxon>Ecdysozoa</taxon>
        <taxon>Arthropoda</taxon>
        <taxon>Hexapoda</taxon>
        <taxon>Insecta</taxon>
        <taxon>Pterygota</taxon>
        <taxon>Neoptera</taxon>
        <taxon>Endopterygota</taxon>
        <taxon>Diptera</taxon>
        <taxon>Nematocera</taxon>
        <taxon>Culicoidea</taxon>
        <taxon>Culicidae</taxon>
        <taxon>Anophelinae</taxon>
        <taxon>Anopheles</taxon>
    </lineage>
</organism>
<dbReference type="EMBL" id="AXCN02001640">
    <property type="status" value="NOT_ANNOTATED_CDS"/>
    <property type="molecule type" value="Genomic_DNA"/>
</dbReference>